<protein>
    <recommendedName>
        <fullName evidence="8">EamA domain-containing protein</fullName>
    </recommendedName>
</protein>
<evidence type="ECO:0000256" key="5">
    <source>
        <dbReference type="ARBA" id="ARBA00023136"/>
    </source>
</evidence>
<organism evidence="9 10">
    <name type="scientific">Pararhodobacter marinus</name>
    <dbReference type="NCBI Taxonomy" id="2184063"/>
    <lineage>
        <taxon>Bacteria</taxon>
        <taxon>Pseudomonadati</taxon>
        <taxon>Pseudomonadota</taxon>
        <taxon>Alphaproteobacteria</taxon>
        <taxon>Rhodobacterales</taxon>
        <taxon>Paracoccaceae</taxon>
        <taxon>Pararhodobacter</taxon>
    </lineage>
</organism>
<feature type="compositionally biased region" description="Low complexity" evidence="6">
    <location>
        <begin position="400"/>
        <end position="424"/>
    </location>
</feature>
<reference evidence="9 10" key="1">
    <citation type="submission" date="2018-05" db="EMBL/GenBank/DDBJ databases">
        <title>Pararhodobacter marina sp. nov., isolated from deep-sea water of the Indian Ocean.</title>
        <authorList>
            <person name="Lai Q.Sr."/>
            <person name="Liu X."/>
            <person name="Shao Z."/>
        </authorList>
    </citation>
    <scope>NUCLEOTIDE SEQUENCE [LARGE SCALE GENOMIC DNA]</scope>
    <source>
        <strain evidence="9 10">CIC4N-9</strain>
    </source>
</reference>
<evidence type="ECO:0000256" key="6">
    <source>
        <dbReference type="SAM" id="MobiDB-lite"/>
    </source>
</evidence>
<dbReference type="EMBL" id="QEYD01000002">
    <property type="protein sequence ID" value="PWE31039.1"/>
    <property type="molecule type" value="Genomic_DNA"/>
</dbReference>
<feature type="transmembrane region" description="Helical" evidence="7">
    <location>
        <begin position="32"/>
        <end position="52"/>
    </location>
</feature>
<dbReference type="SUPFAM" id="SSF103481">
    <property type="entry name" value="Multidrug resistance efflux transporter EmrE"/>
    <property type="match status" value="2"/>
</dbReference>
<feature type="transmembrane region" description="Helical" evidence="7">
    <location>
        <begin position="94"/>
        <end position="113"/>
    </location>
</feature>
<dbReference type="RefSeq" id="WP_109532117.1">
    <property type="nucleotide sequence ID" value="NZ_QEYD01000002.1"/>
</dbReference>
<dbReference type="InterPro" id="IPR000620">
    <property type="entry name" value="EamA_dom"/>
</dbReference>
<feature type="compositionally biased region" description="Low complexity" evidence="6">
    <location>
        <begin position="431"/>
        <end position="497"/>
    </location>
</feature>
<comment type="subcellular location">
    <subcellularLocation>
        <location evidence="1">Membrane</location>
        <topology evidence="1">Multi-pass membrane protein</topology>
    </subcellularLocation>
</comment>
<dbReference type="OrthoDB" id="7850202at2"/>
<evidence type="ECO:0000256" key="4">
    <source>
        <dbReference type="ARBA" id="ARBA00022989"/>
    </source>
</evidence>
<dbReference type="Proteomes" id="UP000244940">
    <property type="component" value="Unassembled WGS sequence"/>
</dbReference>
<dbReference type="AlphaFoldDB" id="A0A2U2CGV6"/>
<sequence>MPTSLLLILTAAGFGASPLLIAEAVAYFPPWTLAALRSALGLPLLILAAGALGPQKRFTRYDLLTALVGGTLVVAIPFVSMAAGMQYIPSGMGGMLYATMPLFTLAMAAMVLPDEPATLEQGMRIGVGIMGVLLISVPAIAAGGFGQAGLGTLLTLISPLSYAAGNVWFRRRRRVAPLMLSAAMFAVGTLAIWPLALLIDGPVAAEPSLTVLGTLGALVVLATVAPNLLNYALVQQAGANRAALAMFLMPAFSVVFGIIFRDERLPLLAFAGLALVIGASTVKLPRWRRAKSALAAEAQGHREVRLMGPAAGTPGRREPDAPASASSAPGPNPGRSGQGAVPVQRAAQAAKAPNAAPGAQGGNARHTASPAGGGQAPAQPRPQSGTQSGTHPGAQPNGPPKSRAAPSSPPAGQAAGAARPWKAAGQGGAGQNAAAPRAAGGQGPQAGARPQAAGPKAAKPQAAKSQPGKAQPGKAQPGNPGAPKAEAGKPAATGTAGQSPKTPSTPDPQGPTKRPAPTAGTSQGKPDTPRPAPRPTRTG</sequence>
<gene>
    <name evidence="9" type="ORF">C4N9_04615</name>
</gene>
<evidence type="ECO:0000313" key="9">
    <source>
        <dbReference type="EMBL" id="PWE31039.1"/>
    </source>
</evidence>
<evidence type="ECO:0000256" key="1">
    <source>
        <dbReference type="ARBA" id="ARBA00004141"/>
    </source>
</evidence>
<evidence type="ECO:0000256" key="7">
    <source>
        <dbReference type="SAM" id="Phobius"/>
    </source>
</evidence>
<dbReference type="InterPro" id="IPR050638">
    <property type="entry name" value="AA-Vitamin_Transporters"/>
</dbReference>
<keyword evidence="5 7" id="KW-0472">Membrane</keyword>
<name>A0A2U2CGV6_9RHOB</name>
<comment type="caution">
    <text evidence="9">The sequence shown here is derived from an EMBL/GenBank/DDBJ whole genome shotgun (WGS) entry which is preliminary data.</text>
</comment>
<evidence type="ECO:0000259" key="8">
    <source>
        <dbReference type="Pfam" id="PF00892"/>
    </source>
</evidence>
<keyword evidence="10" id="KW-1185">Reference proteome</keyword>
<feature type="transmembrane region" description="Helical" evidence="7">
    <location>
        <begin position="151"/>
        <end position="169"/>
    </location>
</feature>
<comment type="similarity">
    <text evidence="2">Belongs to the EamA transporter family.</text>
</comment>
<evidence type="ECO:0000256" key="3">
    <source>
        <dbReference type="ARBA" id="ARBA00022692"/>
    </source>
</evidence>
<dbReference type="PANTHER" id="PTHR32322">
    <property type="entry name" value="INNER MEMBRANE TRANSPORTER"/>
    <property type="match status" value="1"/>
</dbReference>
<feature type="region of interest" description="Disordered" evidence="6">
    <location>
        <begin position="301"/>
        <end position="539"/>
    </location>
</feature>
<feature type="domain" description="EamA" evidence="8">
    <location>
        <begin position="150"/>
        <end position="279"/>
    </location>
</feature>
<keyword evidence="3 7" id="KW-0812">Transmembrane</keyword>
<feature type="transmembrane region" description="Helical" evidence="7">
    <location>
        <begin position="125"/>
        <end position="145"/>
    </location>
</feature>
<dbReference type="InterPro" id="IPR037185">
    <property type="entry name" value="EmrE-like"/>
</dbReference>
<feature type="domain" description="EamA" evidence="8">
    <location>
        <begin position="4"/>
        <end position="136"/>
    </location>
</feature>
<feature type="transmembrane region" description="Helical" evidence="7">
    <location>
        <begin position="176"/>
        <end position="199"/>
    </location>
</feature>
<feature type="transmembrane region" description="Helical" evidence="7">
    <location>
        <begin position="242"/>
        <end position="260"/>
    </location>
</feature>
<keyword evidence="4 7" id="KW-1133">Transmembrane helix</keyword>
<dbReference type="GO" id="GO:0016020">
    <property type="term" value="C:membrane"/>
    <property type="evidence" value="ECO:0007669"/>
    <property type="project" value="UniProtKB-SubCell"/>
</dbReference>
<dbReference type="PANTHER" id="PTHR32322:SF2">
    <property type="entry name" value="EAMA DOMAIN-CONTAINING PROTEIN"/>
    <property type="match status" value="1"/>
</dbReference>
<feature type="transmembrane region" description="Helical" evidence="7">
    <location>
        <begin position="211"/>
        <end position="230"/>
    </location>
</feature>
<proteinExistence type="inferred from homology"/>
<dbReference type="GeneID" id="94364165"/>
<feature type="transmembrane region" description="Helical" evidence="7">
    <location>
        <begin position="64"/>
        <end position="88"/>
    </location>
</feature>
<feature type="transmembrane region" description="Helical" evidence="7">
    <location>
        <begin position="266"/>
        <end position="284"/>
    </location>
</feature>
<feature type="compositionally biased region" description="Pro residues" evidence="6">
    <location>
        <begin position="529"/>
        <end position="539"/>
    </location>
</feature>
<evidence type="ECO:0000256" key="2">
    <source>
        <dbReference type="ARBA" id="ARBA00007362"/>
    </source>
</evidence>
<accession>A0A2U2CGV6</accession>
<evidence type="ECO:0000313" key="10">
    <source>
        <dbReference type="Proteomes" id="UP000244940"/>
    </source>
</evidence>
<dbReference type="Pfam" id="PF00892">
    <property type="entry name" value="EamA"/>
    <property type="match status" value="2"/>
</dbReference>
<feature type="compositionally biased region" description="Low complexity" evidence="6">
    <location>
        <begin position="321"/>
        <end position="385"/>
    </location>
</feature>